<dbReference type="PANTHER" id="PTHR35399:SF2">
    <property type="entry name" value="DUF839 DOMAIN-CONTAINING PROTEIN"/>
    <property type="match status" value="1"/>
</dbReference>
<accession>A0A3D8PKW7</accession>
<comment type="caution">
    <text evidence="2">The sequence shown here is derived from an EMBL/GenBank/DDBJ whole genome shotgun (WGS) entry which is preliminary data.</text>
</comment>
<sequence>MDKKKLVIPVLSAALLFPSAVNVFAQPNKPLEVEKVEFVGMEAPKTQEEKSTMYTHAKALVTLSDGTEKTVELDYHSLAKPGEVINGKIVGGAVDVNGNPIRHADGSPIYSTAPDMNSLLSVNGKSGKLFLINHFESMPKNEIGEMPKAVYLNTVTQDKKTGELKITDIAAVDFSRDGGVWTPCAGVLSPWNTHLGSEEYEPDARAHEKNPKNSKVTQFARNYYQDANAVGNPYLYGHTTEITVSPNGKADAVKHYSMGRLSFENVAVAPDNRTVFYGDDGGYVMPFMYIADKAGDLSAGTLYAAKFNQTSAENGGAGELEWIELGSATDEEVKDLAENLTFSDIFETTDDYAYAEANGFSHIKTTNGEEYLKVKPGMEKAAAFLESRRYGAMLGATSEFNKMETLTFNKADNKIYMAMSYIEGGMLENPNDPVDDIHLPKLSAGTIYQMNIADNQKDSNGNTINSDYVVTDMQGMLNGEDLSVPDADGNTAHPDKIANPDNIVFDEELRTLFIAEDSGMHTNNFGWAYNIDTKQLDRIISAPDGGEVTGLQAINDLNGENYLMISSQNPGNIGYIDLPNVGEKIKPGKNK</sequence>
<feature type="signal peptide" evidence="1">
    <location>
        <begin position="1"/>
        <end position="25"/>
    </location>
</feature>
<proteinExistence type="predicted"/>
<evidence type="ECO:0000256" key="1">
    <source>
        <dbReference type="SAM" id="SignalP"/>
    </source>
</evidence>
<dbReference type="Proteomes" id="UP000256520">
    <property type="component" value="Unassembled WGS sequence"/>
</dbReference>
<evidence type="ECO:0000313" key="3">
    <source>
        <dbReference type="Proteomes" id="UP000256520"/>
    </source>
</evidence>
<evidence type="ECO:0008006" key="4">
    <source>
        <dbReference type="Google" id="ProtNLM"/>
    </source>
</evidence>
<organism evidence="2 3">
    <name type="scientific">Oceanobacillus chungangensis</name>
    <dbReference type="NCBI Taxonomy" id="1229152"/>
    <lineage>
        <taxon>Bacteria</taxon>
        <taxon>Bacillati</taxon>
        <taxon>Bacillota</taxon>
        <taxon>Bacilli</taxon>
        <taxon>Bacillales</taxon>
        <taxon>Bacillaceae</taxon>
        <taxon>Oceanobacillus</taxon>
    </lineage>
</organism>
<dbReference type="OrthoDB" id="9801383at2"/>
<dbReference type="AlphaFoldDB" id="A0A3D8PKW7"/>
<protein>
    <recommendedName>
        <fullName evidence="4">Alkaline phosphatase</fullName>
    </recommendedName>
</protein>
<gene>
    <name evidence="2" type="ORF">CWR45_13920</name>
</gene>
<dbReference type="InterPro" id="IPR008557">
    <property type="entry name" value="PhoX"/>
</dbReference>
<keyword evidence="1" id="KW-0732">Signal</keyword>
<dbReference type="Pfam" id="PF05787">
    <property type="entry name" value="PhoX"/>
    <property type="match status" value="1"/>
</dbReference>
<dbReference type="EMBL" id="PIOD01000016">
    <property type="protein sequence ID" value="RDW16720.1"/>
    <property type="molecule type" value="Genomic_DNA"/>
</dbReference>
<feature type="chain" id="PRO_5017656804" description="Alkaline phosphatase" evidence="1">
    <location>
        <begin position="26"/>
        <end position="591"/>
    </location>
</feature>
<reference evidence="3" key="1">
    <citation type="submission" date="2017-11" db="EMBL/GenBank/DDBJ databases">
        <authorList>
            <person name="Zhu W."/>
        </authorList>
    </citation>
    <scope>NUCLEOTIDE SEQUENCE [LARGE SCALE GENOMIC DNA]</scope>
    <source>
        <strain evidence="3">CAU 1051</strain>
    </source>
</reference>
<keyword evidence="3" id="KW-1185">Reference proteome</keyword>
<evidence type="ECO:0000313" key="2">
    <source>
        <dbReference type="EMBL" id="RDW16720.1"/>
    </source>
</evidence>
<dbReference type="PANTHER" id="PTHR35399">
    <property type="entry name" value="SLR8030 PROTEIN"/>
    <property type="match status" value="1"/>
</dbReference>
<dbReference type="RefSeq" id="WP_115750475.1">
    <property type="nucleotide sequence ID" value="NZ_PIOD01000016.1"/>
</dbReference>
<name>A0A3D8PKW7_9BACI</name>